<dbReference type="GO" id="GO:0005886">
    <property type="term" value="C:plasma membrane"/>
    <property type="evidence" value="ECO:0007669"/>
    <property type="project" value="UniProtKB-SubCell"/>
</dbReference>
<feature type="transmembrane region" description="Helical" evidence="6">
    <location>
        <begin position="92"/>
        <end position="110"/>
    </location>
</feature>
<dbReference type="AlphaFoldDB" id="A0A6S6SGU6"/>
<keyword evidence="5 6" id="KW-0472">Membrane</keyword>
<keyword evidence="2" id="KW-1003">Cell membrane</keyword>
<comment type="subcellular location">
    <subcellularLocation>
        <location evidence="1">Cell membrane</location>
        <topology evidence="1">Multi-pass membrane protein</topology>
    </subcellularLocation>
</comment>
<accession>A0A6S6SGU6</accession>
<evidence type="ECO:0000256" key="4">
    <source>
        <dbReference type="ARBA" id="ARBA00022989"/>
    </source>
</evidence>
<evidence type="ECO:0000256" key="6">
    <source>
        <dbReference type="SAM" id="Phobius"/>
    </source>
</evidence>
<dbReference type="Pfam" id="PF03899">
    <property type="entry name" value="ATP-synt_I"/>
    <property type="match status" value="1"/>
</dbReference>
<evidence type="ECO:0000256" key="1">
    <source>
        <dbReference type="ARBA" id="ARBA00004651"/>
    </source>
</evidence>
<protein>
    <recommendedName>
        <fullName evidence="8">ATP synthase protein I</fullName>
    </recommendedName>
</protein>
<proteinExistence type="predicted"/>
<keyword evidence="3 6" id="KW-0812">Transmembrane</keyword>
<evidence type="ECO:0008006" key="8">
    <source>
        <dbReference type="Google" id="ProtNLM"/>
    </source>
</evidence>
<sequence length="114" mass="12144">MRSLLIIQLIIVLVSVFGSVQYFGQDAMLPAFYGGAIALANTLLLSGRIKKFDELAKTSPQTGVLSLMLGVVIRFVFVLVALGVGLGALKLMPLPVLCTFMAAQLAYVIASARQ</sequence>
<evidence type="ECO:0000256" key="5">
    <source>
        <dbReference type="ARBA" id="ARBA00023136"/>
    </source>
</evidence>
<dbReference type="InterPro" id="IPR005598">
    <property type="entry name" value="ATP_synth_I"/>
</dbReference>
<keyword evidence="4 6" id="KW-1133">Transmembrane helix</keyword>
<evidence type="ECO:0000256" key="2">
    <source>
        <dbReference type="ARBA" id="ARBA00022475"/>
    </source>
</evidence>
<name>A0A6S6SGU6_9GAMM</name>
<organism evidence="7">
    <name type="scientific">uncultured Thiotrichaceae bacterium</name>
    <dbReference type="NCBI Taxonomy" id="298394"/>
    <lineage>
        <taxon>Bacteria</taxon>
        <taxon>Pseudomonadati</taxon>
        <taxon>Pseudomonadota</taxon>
        <taxon>Gammaproteobacteria</taxon>
        <taxon>Thiotrichales</taxon>
        <taxon>Thiotrichaceae</taxon>
        <taxon>environmental samples</taxon>
    </lineage>
</organism>
<evidence type="ECO:0000256" key="3">
    <source>
        <dbReference type="ARBA" id="ARBA00022692"/>
    </source>
</evidence>
<gene>
    <name evidence="7" type="ORF">HELGO_WM29848</name>
</gene>
<feature type="transmembrane region" description="Helical" evidence="6">
    <location>
        <begin position="67"/>
        <end position="86"/>
    </location>
</feature>
<evidence type="ECO:0000313" key="7">
    <source>
        <dbReference type="EMBL" id="CAA6804577.1"/>
    </source>
</evidence>
<dbReference type="EMBL" id="CACVAT010000068">
    <property type="protein sequence ID" value="CAA6804577.1"/>
    <property type="molecule type" value="Genomic_DNA"/>
</dbReference>
<feature type="transmembrane region" description="Helical" evidence="6">
    <location>
        <begin position="28"/>
        <end position="46"/>
    </location>
</feature>
<reference evidence="7" key="1">
    <citation type="submission" date="2020-01" db="EMBL/GenBank/DDBJ databases">
        <authorList>
            <person name="Meier V. D."/>
            <person name="Meier V D."/>
        </authorList>
    </citation>
    <scope>NUCLEOTIDE SEQUENCE</scope>
    <source>
        <strain evidence="7">HLG_WM_MAG_09</strain>
    </source>
</reference>